<name>A0A7W6CK82_9SPHN</name>
<feature type="chain" id="PRO_5030825395" evidence="1">
    <location>
        <begin position="24"/>
        <end position="126"/>
    </location>
</feature>
<organism evidence="2 3">
    <name type="scientific">Novosphingobium sediminicola</name>
    <dbReference type="NCBI Taxonomy" id="563162"/>
    <lineage>
        <taxon>Bacteria</taxon>
        <taxon>Pseudomonadati</taxon>
        <taxon>Pseudomonadota</taxon>
        <taxon>Alphaproteobacteria</taxon>
        <taxon>Sphingomonadales</taxon>
        <taxon>Sphingomonadaceae</taxon>
        <taxon>Novosphingobium</taxon>
    </lineage>
</organism>
<dbReference type="AlphaFoldDB" id="A0A7W6CK82"/>
<reference evidence="2 3" key="1">
    <citation type="submission" date="2020-08" db="EMBL/GenBank/DDBJ databases">
        <title>Genomic Encyclopedia of Type Strains, Phase IV (KMG-IV): sequencing the most valuable type-strain genomes for metagenomic binning, comparative biology and taxonomic classification.</title>
        <authorList>
            <person name="Goeker M."/>
        </authorList>
    </citation>
    <scope>NUCLEOTIDE SEQUENCE [LARGE SCALE GENOMIC DNA]</scope>
    <source>
        <strain evidence="2 3">DSM 27057</strain>
    </source>
</reference>
<evidence type="ECO:0000313" key="3">
    <source>
        <dbReference type="Proteomes" id="UP000548867"/>
    </source>
</evidence>
<dbReference type="InterPro" id="IPR046150">
    <property type="entry name" value="DUF6152"/>
</dbReference>
<dbReference type="Proteomes" id="UP000548867">
    <property type="component" value="Unassembled WGS sequence"/>
</dbReference>
<accession>A0A7W6CK82</accession>
<sequence>MKSSMVGVLAAALALGVPGAAMAHHSAASFDRSKPLVVAGTLKVFEWANPHTWMTVTVPDGKGGSEEWRLEGPSVSILARNGWKKDSVKPGEQVRLLVAPNRDGSKGGEFLTVKKADGTVLKFGIV</sequence>
<dbReference type="RefSeq" id="WP_183625399.1">
    <property type="nucleotide sequence ID" value="NZ_JACIDX010000007.1"/>
</dbReference>
<keyword evidence="3" id="KW-1185">Reference proteome</keyword>
<feature type="signal peptide" evidence="1">
    <location>
        <begin position="1"/>
        <end position="23"/>
    </location>
</feature>
<comment type="caution">
    <text evidence="2">The sequence shown here is derived from an EMBL/GenBank/DDBJ whole genome shotgun (WGS) entry which is preliminary data.</text>
</comment>
<dbReference type="Pfam" id="PF19649">
    <property type="entry name" value="DUF6152"/>
    <property type="match status" value="1"/>
</dbReference>
<dbReference type="EMBL" id="JACIDX010000007">
    <property type="protein sequence ID" value="MBB3955265.1"/>
    <property type="molecule type" value="Genomic_DNA"/>
</dbReference>
<evidence type="ECO:0000256" key="1">
    <source>
        <dbReference type="SAM" id="SignalP"/>
    </source>
</evidence>
<proteinExistence type="predicted"/>
<keyword evidence="1" id="KW-0732">Signal</keyword>
<evidence type="ECO:0000313" key="2">
    <source>
        <dbReference type="EMBL" id="MBB3955265.1"/>
    </source>
</evidence>
<protein>
    <submittedName>
        <fullName evidence="2">Uncharacterized protein</fullName>
    </submittedName>
</protein>
<gene>
    <name evidence="2" type="ORF">GGR38_002217</name>
</gene>